<evidence type="ECO:0000313" key="2">
    <source>
        <dbReference type="Proteomes" id="UP000028682"/>
    </source>
</evidence>
<sequence>MGEGDVGHMVPAGLSRVFLAEPREVVFIAVARTA</sequence>
<reference evidence="2" key="1">
    <citation type="submission" date="2014-08" db="EMBL/GenBank/DDBJ databases">
        <title>Complete genome sequence of Streptomyces lividans TK24.</title>
        <authorList>
            <consortium name="StrepSynth"/>
            <person name="Ruckert C."/>
            <person name="Fridjonson O.H."/>
            <person name="Lambert C."/>
            <person name="van Wezel G.P."/>
            <person name="Bernaerts K."/>
            <person name="Anne J."/>
            <person name="Economou A."/>
            <person name="Kalinowski J."/>
        </authorList>
    </citation>
    <scope>NUCLEOTIDE SEQUENCE [LARGE SCALE GENOMIC DNA]</scope>
    <source>
        <strain evidence="2">TK24</strain>
    </source>
</reference>
<keyword evidence="2" id="KW-1185">Reference proteome</keyword>
<dbReference type="Proteomes" id="UP000028682">
    <property type="component" value="Chromosome"/>
</dbReference>
<accession>A0ABX6TPJ3</accession>
<gene>
    <name evidence="1" type="ORF">SLIV_32113</name>
</gene>
<name>A0ABX6TPJ3_STRLI</name>
<protein>
    <recommendedName>
        <fullName evidence="3">Secreted protein</fullName>
    </recommendedName>
</protein>
<organism evidence="1 2">
    <name type="scientific">Streptomyces lividans TK24</name>
    <dbReference type="NCBI Taxonomy" id="457428"/>
    <lineage>
        <taxon>Bacteria</taxon>
        <taxon>Bacillati</taxon>
        <taxon>Actinomycetota</taxon>
        <taxon>Actinomycetes</taxon>
        <taxon>Kitasatosporales</taxon>
        <taxon>Streptomycetaceae</taxon>
        <taxon>Streptomyces</taxon>
    </lineage>
</organism>
<dbReference type="EMBL" id="CP009124">
    <property type="protein sequence ID" value="QNR95661.1"/>
    <property type="molecule type" value="Genomic_DNA"/>
</dbReference>
<proteinExistence type="predicted"/>
<evidence type="ECO:0000313" key="1">
    <source>
        <dbReference type="EMBL" id="QNR95661.1"/>
    </source>
</evidence>
<evidence type="ECO:0008006" key="3">
    <source>
        <dbReference type="Google" id="ProtNLM"/>
    </source>
</evidence>